<gene>
    <name evidence="2" type="ORF">OBBRIDRAFT_741236</name>
</gene>
<dbReference type="InterPro" id="IPR008271">
    <property type="entry name" value="Ser/Thr_kinase_AS"/>
</dbReference>
<dbReference type="AlphaFoldDB" id="A0A8E2AHN1"/>
<proteinExistence type="predicted"/>
<name>A0A8E2AHN1_9APHY</name>
<evidence type="ECO:0000313" key="3">
    <source>
        <dbReference type="Proteomes" id="UP000250043"/>
    </source>
</evidence>
<dbReference type="OrthoDB" id="10252171at2759"/>
<evidence type="ECO:0000259" key="1">
    <source>
        <dbReference type="PROSITE" id="PS50011"/>
    </source>
</evidence>
<keyword evidence="2" id="KW-0808">Transferase</keyword>
<dbReference type="GO" id="GO:0010506">
    <property type="term" value="P:regulation of autophagy"/>
    <property type="evidence" value="ECO:0007669"/>
    <property type="project" value="InterPro"/>
</dbReference>
<dbReference type="InterPro" id="IPR000719">
    <property type="entry name" value="Prot_kinase_dom"/>
</dbReference>
<keyword evidence="3" id="KW-1185">Reference proteome</keyword>
<dbReference type="GO" id="GO:0004674">
    <property type="term" value="F:protein serine/threonine kinase activity"/>
    <property type="evidence" value="ECO:0007669"/>
    <property type="project" value="InterPro"/>
</dbReference>
<dbReference type="GO" id="GO:0005524">
    <property type="term" value="F:ATP binding"/>
    <property type="evidence" value="ECO:0007669"/>
    <property type="project" value="InterPro"/>
</dbReference>
<evidence type="ECO:0000313" key="2">
    <source>
        <dbReference type="EMBL" id="OCH84651.1"/>
    </source>
</evidence>
<organism evidence="2 3">
    <name type="scientific">Obba rivulosa</name>
    <dbReference type="NCBI Taxonomy" id="1052685"/>
    <lineage>
        <taxon>Eukaryota</taxon>
        <taxon>Fungi</taxon>
        <taxon>Dikarya</taxon>
        <taxon>Basidiomycota</taxon>
        <taxon>Agaricomycotina</taxon>
        <taxon>Agaricomycetes</taxon>
        <taxon>Polyporales</taxon>
        <taxon>Gelatoporiaceae</taxon>
        <taxon>Obba</taxon>
    </lineage>
</organism>
<protein>
    <submittedName>
        <fullName evidence="2">Kinase-like protein</fullName>
    </submittedName>
</protein>
<dbReference type="Pfam" id="PF00069">
    <property type="entry name" value="Pkinase"/>
    <property type="match status" value="1"/>
</dbReference>
<sequence>IIHRDLKPENILLTAELPPTVKVADFGLFKAIDSPTGLHTVCETPEYMAPEAVLGPY</sequence>
<reference evidence="2 3" key="1">
    <citation type="submission" date="2016-07" db="EMBL/GenBank/DDBJ databases">
        <title>Draft genome of the white-rot fungus Obba rivulosa 3A-2.</title>
        <authorList>
            <consortium name="DOE Joint Genome Institute"/>
            <person name="Miettinen O."/>
            <person name="Riley R."/>
            <person name="Acob R."/>
            <person name="Barry K."/>
            <person name="Cullen D."/>
            <person name="De Vries R."/>
            <person name="Hainaut M."/>
            <person name="Hatakka A."/>
            <person name="Henrissat B."/>
            <person name="Hilden K."/>
            <person name="Kuo R."/>
            <person name="Labutti K."/>
            <person name="Lipzen A."/>
            <person name="Makela M.R."/>
            <person name="Sandor L."/>
            <person name="Spatafora J.W."/>
            <person name="Grigoriev I.V."/>
            <person name="Hibbett D.S."/>
        </authorList>
    </citation>
    <scope>NUCLEOTIDE SEQUENCE [LARGE SCALE GENOMIC DNA]</scope>
    <source>
        <strain evidence="2 3">3A-2</strain>
    </source>
</reference>
<dbReference type="InterPro" id="IPR011009">
    <property type="entry name" value="Kinase-like_dom_sf"/>
</dbReference>
<dbReference type="InterPro" id="IPR045269">
    <property type="entry name" value="Atg1-like"/>
</dbReference>
<accession>A0A8E2AHN1</accession>
<dbReference type="PANTHER" id="PTHR24348">
    <property type="entry name" value="SERINE/THREONINE-PROTEIN KINASE UNC-51-RELATED"/>
    <property type="match status" value="1"/>
</dbReference>
<feature type="domain" description="Protein kinase" evidence="1">
    <location>
        <begin position="1"/>
        <end position="57"/>
    </location>
</feature>
<dbReference type="Proteomes" id="UP000250043">
    <property type="component" value="Unassembled WGS sequence"/>
</dbReference>
<dbReference type="PROSITE" id="PS50011">
    <property type="entry name" value="PROTEIN_KINASE_DOM"/>
    <property type="match status" value="1"/>
</dbReference>
<keyword evidence="2" id="KW-0418">Kinase</keyword>
<dbReference type="Gene3D" id="1.10.510.10">
    <property type="entry name" value="Transferase(Phosphotransferase) domain 1"/>
    <property type="match status" value="1"/>
</dbReference>
<dbReference type="EMBL" id="KV722649">
    <property type="protein sequence ID" value="OCH84651.1"/>
    <property type="molecule type" value="Genomic_DNA"/>
</dbReference>
<dbReference type="SUPFAM" id="SSF56112">
    <property type="entry name" value="Protein kinase-like (PK-like)"/>
    <property type="match status" value="1"/>
</dbReference>
<dbReference type="GO" id="GO:0005737">
    <property type="term" value="C:cytoplasm"/>
    <property type="evidence" value="ECO:0007669"/>
    <property type="project" value="TreeGrafter"/>
</dbReference>
<dbReference type="PROSITE" id="PS00108">
    <property type="entry name" value="PROTEIN_KINASE_ST"/>
    <property type="match status" value="1"/>
</dbReference>
<feature type="non-terminal residue" evidence="2">
    <location>
        <position position="57"/>
    </location>
</feature>